<dbReference type="InterPro" id="IPR011009">
    <property type="entry name" value="Kinase-like_dom_sf"/>
</dbReference>
<accession>A0AAN6T7W3</accession>
<name>A0AAN6T7W3_9PEZI</name>
<dbReference type="Proteomes" id="UP001302812">
    <property type="component" value="Unassembled WGS sequence"/>
</dbReference>
<gene>
    <name evidence="1" type="ORF">N656DRAFT_785438</name>
</gene>
<dbReference type="SUPFAM" id="SSF56112">
    <property type="entry name" value="Protein kinase-like (PK-like)"/>
    <property type="match status" value="1"/>
</dbReference>
<organism evidence="1 2">
    <name type="scientific">Canariomyces notabilis</name>
    <dbReference type="NCBI Taxonomy" id="2074819"/>
    <lineage>
        <taxon>Eukaryota</taxon>
        <taxon>Fungi</taxon>
        <taxon>Dikarya</taxon>
        <taxon>Ascomycota</taxon>
        <taxon>Pezizomycotina</taxon>
        <taxon>Sordariomycetes</taxon>
        <taxon>Sordariomycetidae</taxon>
        <taxon>Sordariales</taxon>
        <taxon>Chaetomiaceae</taxon>
        <taxon>Canariomyces</taxon>
    </lineage>
</organism>
<keyword evidence="2" id="KW-1185">Reference proteome</keyword>
<dbReference type="AlphaFoldDB" id="A0AAN6T7W3"/>
<dbReference type="RefSeq" id="XP_064664894.1">
    <property type="nucleotide sequence ID" value="XM_064816388.1"/>
</dbReference>
<reference evidence="1" key="2">
    <citation type="submission" date="2023-05" db="EMBL/GenBank/DDBJ databases">
        <authorList>
            <consortium name="Lawrence Berkeley National Laboratory"/>
            <person name="Steindorff A."/>
            <person name="Hensen N."/>
            <person name="Bonometti L."/>
            <person name="Westerberg I."/>
            <person name="Brannstrom I.O."/>
            <person name="Guillou S."/>
            <person name="Cros-Aarteil S."/>
            <person name="Calhoun S."/>
            <person name="Haridas S."/>
            <person name="Kuo A."/>
            <person name="Mondo S."/>
            <person name="Pangilinan J."/>
            <person name="Riley R."/>
            <person name="Labutti K."/>
            <person name="Andreopoulos B."/>
            <person name="Lipzen A."/>
            <person name="Chen C."/>
            <person name="Yanf M."/>
            <person name="Daum C."/>
            <person name="Ng V."/>
            <person name="Clum A."/>
            <person name="Ohm R."/>
            <person name="Martin F."/>
            <person name="Silar P."/>
            <person name="Natvig D."/>
            <person name="Lalanne C."/>
            <person name="Gautier V."/>
            <person name="Ament-Velasquez S.L."/>
            <person name="Kruys A."/>
            <person name="Hutchinson M.I."/>
            <person name="Powell A.J."/>
            <person name="Barry K."/>
            <person name="Miller A.N."/>
            <person name="Grigoriev I.V."/>
            <person name="Debuchy R."/>
            <person name="Gladieux P."/>
            <person name="Thoren M.H."/>
            <person name="Johannesson H."/>
        </authorList>
    </citation>
    <scope>NUCLEOTIDE SEQUENCE</scope>
    <source>
        <strain evidence="1">CBS 508.74</strain>
    </source>
</reference>
<evidence type="ECO:0008006" key="3">
    <source>
        <dbReference type="Google" id="ProtNLM"/>
    </source>
</evidence>
<proteinExistence type="predicted"/>
<dbReference type="GeneID" id="89940513"/>
<dbReference type="EMBL" id="MU853376">
    <property type="protein sequence ID" value="KAK4107324.1"/>
    <property type="molecule type" value="Genomic_DNA"/>
</dbReference>
<comment type="caution">
    <text evidence="1">The sequence shown here is derived from an EMBL/GenBank/DDBJ whole genome shotgun (WGS) entry which is preliminary data.</text>
</comment>
<protein>
    <recommendedName>
        <fullName evidence="3">Aminoglycoside phosphotransferase domain-containing protein</fullName>
    </recommendedName>
</protein>
<reference evidence="1" key="1">
    <citation type="journal article" date="2023" name="Mol. Phylogenet. Evol.">
        <title>Genome-scale phylogeny and comparative genomics of the fungal order Sordariales.</title>
        <authorList>
            <person name="Hensen N."/>
            <person name="Bonometti L."/>
            <person name="Westerberg I."/>
            <person name="Brannstrom I.O."/>
            <person name="Guillou S."/>
            <person name="Cros-Aarteil S."/>
            <person name="Calhoun S."/>
            <person name="Haridas S."/>
            <person name="Kuo A."/>
            <person name="Mondo S."/>
            <person name="Pangilinan J."/>
            <person name="Riley R."/>
            <person name="LaButti K."/>
            <person name="Andreopoulos B."/>
            <person name="Lipzen A."/>
            <person name="Chen C."/>
            <person name="Yan M."/>
            <person name="Daum C."/>
            <person name="Ng V."/>
            <person name="Clum A."/>
            <person name="Steindorff A."/>
            <person name="Ohm R.A."/>
            <person name="Martin F."/>
            <person name="Silar P."/>
            <person name="Natvig D.O."/>
            <person name="Lalanne C."/>
            <person name="Gautier V."/>
            <person name="Ament-Velasquez S.L."/>
            <person name="Kruys A."/>
            <person name="Hutchinson M.I."/>
            <person name="Powell A.J."/>
            <person name="Barry K."/>
            <person name="Miller A.N."/>
            <person name="Grigoriev I.V."/>
            <person name="Debuchy R."/>
            <person name="Gladieux P."/>
            <person name="Hiltunen Thoren M."/>
            <person name="Johannesson H."/>
        </authorList>
    </citation>
    <scope>NUCLEOTIDE SEQUENCE</scope>
    <source>
        <strain evidence="1">CBS 508.74</strain>
    </source>
</reference>
<sequence length="174" mass="20192">MMDYDLNPEVFQYTQLPDDDGLPYKSQIAELALKFRNEHPDPSFDHMRGRWRVTRERHNWGSNAVYSVTWEDGIWAVLVPLEIGLDEDGNRLATSEHDLQRHLESTAKLMEYLNSHTTIPIPKVLTWNTGPGIPYILTEYPQGRSAIDLWYETACKAAHGFNTIENDTKRYKLL</sequence>
<evidence type="ECO:0000313" key="2">
    <source>
        <dbReference type="Proteomes" id="UP001302812"/>
    </source>
</evidence>
<evidence type="ECO:0000313" key="1">
    <source>
        <dbReference type="EMBL" id="KAK4107324.1"/>
    </source>
</evidence>